<gene>
    <name evidence="1" type="ORF">PWF71_01125</name>
</gene>
<dbReference type="Proteomes" id="UP001214756">
    <property type="component" value="Chromosome"/>
</dbReference>
<proteinExistence type="predicted"/>
<dbReference type="EMBL" id="CP118606">
    <property type="protein sequence ID" value="WEF21300.1"/>
    <property type="molecule type" value="Genomic_DNA"/>
</dbReference>
<evidence type="ECO:0000313" key="1">
    <source>
        <dbReference type="EMBL" id="WEF21300.1"/>
    </source>
</evidence>
<dbReference type="InterPro" id="IPR019270">
    <property type="entry name" value="DUF2283"/>
</dbReference>
<dbReference type="RefSeq" id="WP_275093337.1">
    <property type="nucleotide sequence ID" value="NZ_CP118606.1"/>
</dbReference>
<sequence>MRLTYDPEVDAAYMMLVDAMAPGQARHQVEVPHNDGIAGQFILDFTEDGKLLGLEILFASHALPASVLAAAEPLQ</sequence>
<evidence type="ECO:0000313" key="2">
    <source>
        <dbReference type="Proteomes" id="UP001214756"/>
    </source>
</evidence>
<dbReference type="AlphaFoldDB" id="A0AAJ5VBP9"/>
<reference evidence="1" key="1">
    <citation type="submission" date="2023-02" db="EMBL/GenBank/DDBJ databases">
        <title>Genome sequence of Microbacterium liquefaciens B1075.</title>
        <authorList>
            <person name="Cao J."/>
            <person name="Li X."/>
        </authorList>
    </citation>
    <scope>NUCLEOTIDE SEQUENCE</scope>
    <source>
        <strain evidence="1">B1075</strain>
    </source>
</reference>
<dbReference type="Pfam" id="PF10049">
    <property type="entry name" value="DUF2283"/>
    <property type="match status" value="1"/>
</dbReference>
<organism evidence="1 2">
    <name type="scientific">Microbacterium maritypicum</name>
    <name type="common">Microbacterium liquefaciens</name>
    <dbReference type="NCBI Taxonomy" id="33918"/>
    <lineage>
        <taxon>Bacteria</taxon>
        <taxon>Bacillati</taxon>
        <taxon>Actinomycetota</taxon>
        <taxon>Actinomycetes</taxon>
        <taxon>Micrococcales</taxon>
        <taxon>Microbacteriaceae</taxon>
        <taxon>Microbacterium</taxon>
    </lineage>
</organism>
<name>A0AAJ5VBP9_MICMQ</name>
<protein>
    <submittedName>
        <fullName evidence="1">DUF2283 domain-containing protein</fullName>
    </submittedName>
</protein>
<accession>A0AAJ5VBP9</accession>